<protein>
    <submittedName>
        <fullName evidence="1">DUF1513 domain-containing protein</fullName>
    </submittedName>
</protein>
<dbReference type="Proteomes" id="UP000616151">
    <property type="component" value="Unassembled WGS sequence"/>
</dbReference>
<evidence type="ECO:0000313" key="1">
    <source>
        <dbReference type="EMBL" id="MBK1871159.1"/>
    </source>
</evidence>
<proteinExistence type="predicted"/>
<keyword evidence="2" id="KW-1185">Reference proteome</keyword>
<accession>A0ACC5REY4</accession>
<name>A0ACC5REY4_9HYPH</name>
<gene>
    <name evidence="1" type="ORF">JHL16_32635</name>
</gene>
<dbReference type="EMBL" id="JAENHL010000008">
    <property type="protein sequence ID" value="MBK1871159.1"/>
    <property type="molecule type" value="Genomic_DNA"/>
</dbReference>
<sequence>MVIDRRAILKGLAAAVAAGLAPGRASAARRPPLYVSCRMDAEGKASATMFSLDGQEIFSTLLPTRGHDATARPASSEIVVFARRPGNWFAVIDATKGGEARTILAAKDRHYYGHGVFTPDGRLLYATENDITSGAGLLGIYDAGDAYRRIGEISSRGIGPHDLAFLPDGKTLVVANGGLRTALETGREVLNPDDIQPNIALIEAAHDQTLAALQLHQPYRALSIRHMAVARDRTVAFGCQYQGDPNDLPPLVGTVSADGKIGLFEMPEVELMGMSNYVGSIALDKSEDIVAATSPQGGSVALWNRRTGEFLTTERMGDVCGVAALPETHDFLLTSGNDGVRSYVEGAETMARVTGDKMQKWIWDNHLLPIDV</sequence>
<organism evidence="1 2">
    <name type="scientific">Taklimakanibacter albus</name>
    <dbReference type="NCBI Taxonomy" id="2800327"/>
    <lineage>
        <taxon>Bacteria</taxon>
        <taxon>Pseudomonadati</taxon>
        <taxon>Pseudomonadota</taxon>
        <taxon>Alphaproteobacteria</taxon>
        <taxon>Hyphomicrobiales</taxon>
        <taxon>Aestuariivirgaceae</taxon>
        <taxon>Taklimakanibacter</taxon>
    </lineage>
</organism>
<evidence type="ECO:0000313" key="2">
    <source>
        <dbReference type="Proteomes" id="UP000616151"/>
    </source>
</evidence>
<reference evidence="1" key="1">
    <citation type="submission" date="2021-01" db="EMBL/GenBank/DDBJ databases">
        <authorList>
            <person name="Sun Q."/>
        </authorList>
    </citation>
    <scope>NUCLEOTIDE SEQUENCE</scope>
    <source>
        <strain evidence="1">YIM B02566</strain>
    </source>
</reference>
<comment type="caution">
    <text evidence="1">The sequence shown here is derived from an EMBL/GenBank/DDBJ whole genome shotgun (WGS) entry which is preliminary data.</text>
</comment>